<sequence length="94" mass="10162">MMGARPMGLGLTLSVFGRGGEGVVQLGANQPLSWTITHPLREDMLCSVFTRLGYLVDSTPREHATASLASSVMVNLALQVLTCVYGVPTRKWIE</sequence>
<name>A0A319BWE1_ASPVC</name>
<evidence type="ECO:0000313" key="2">
    <source>
        <dbReference type="Proteomes" id="UP000248405"/>
    </source>
</evidence>
<evidence type="ECO:0000313" key="1">
    <source>
        <dbReference type="EMBL" id="PYH70193.1"/>
    </source>
</evidence>
<dbReference type="Proteomes" id="UP000248405">
    <property type="component" value="Unassembled WGS sequence"/>
</dbReference>
<gene>
    <name evidence="1" type="ORF">BO88DRAFT_257622</name>
</gene>
<keyword evidence="2" id="KW-1185">Reference proteome</keyword>
<accession>A0A319BWE1</accession>
<dbReference type="AlphaFoldDB" id="A0A319BWE1"/>
<proteinExistence type="predicted"/>
<organism evidence="1 2">
    <name type="scientific">Aspergillus vadensis (strain CBS 113365 / IMI 142717 / IBT 24658)</name>
    <dbReference type="NCBI Taxonomy" id="1448311"/>
    <lineage>
        <taxon>Eukaryota</taxon>
        <taxon>Fungi</taxon>
        <taxon>Dikarya</taxon>
        <taxon>Ascomycota</taxon>
        <taxon>Pezizomycotina</taxon>
        <taxon>Eurotiomycetes</taxon>
        <taxon>Eurotiomycetidae</taxon>
        <taxon>Eurotiales</taxon>
        <taxon>Aspergillaceae</taxon>
        <taxon>Aspergillus</taxon>
        <taxon>Aspergillus subgen. Circumdati</taxon>
    </lineage>
</organism>
<dbReference type="EMBL" id="KZ821621">
    <property type="protein sequence ID" value="PYH70193.1"/>
    <property type="molecule type" value="Genomic_DNA"/>
</dbReference>
<reference evidence="1" key="1">
    <citation type="submission" date="2016-12" db="EMBL/GenBank/DDBJ databases">
        <title>The genomes of Aspergillus section Nigri reveals drivers in fungal speciation.</title>
        <authorList>
            <consortium name="DOE Joint Genome Institute"/>
            <person name="Vesth T.C."/>
            <person name="Nybo J."/>
            <person name="Theobald S."/>
            <person name="Brandl J."/>
            <person name="Frisvad J.C."/>
            <person name="Nielsen K.F."/>
            <person name="Lyhne E.K."/>
            <person name="Kogle M.E."/>
            <person name="Kuo A."/>
            <person name="Riley R."/>
            <person name="Clum A."/>
            <person name="Nolan M."/>
            <person name="Lipzen A."/>
            <person name="Salamov A."/>
            <person name="Henrissat B."/>
            <person name="Wiebenga A."/>
            <person name="De Vries R.P."/>
            <person name="Grigoriev I.V."/>
            <person name="Mortensen U.H."/>
            <person name="Andersen M.R."/>
            <person name="Baker S.E."/>
        </authorList>
    </citation>
    <scope>NUCLEOTIDE SEQUENCE [LARGE SCALE GENOMIC DNA]</scope>
    <source>
        <strain evidence="1">CBS 113365</strain>
    </source>
</reference>
<dbReference type="RefSeq" id="XP_025563987.1">
    <property type="nucleotide sequence ID" value="XM_025702256.1"/>
</dbReference>
<dbReference type="GeneID" id="37206848"/>
<protein>
    <submittedName>
        <fullName evidence="1">Uncharacterized protein</fullName>
    </submittedName>
</protein>